<name>A0A914DLB5_9BILA</name>
<reference evidence="3" key="1">
    <citation type="submission" date="2022-11" db="UniProtKB">
        <authorList>
            <consortium name="WormBaseParasite"/>
        </authorList>
    </citation>
    <scope>IDENTIFICATION</scope>
</reference>
<evidence type="ECO:0000313" key="3">
    <source>
        <dbReference type="WBParaSite" id="ACRNAN_scaffold2812.g12806.t1"/>
    </source>
</evidence>
<dbReference type="WBParaSite" id="ACRNAN_scaffold2812.g12806.t1">
    <property type="protein sequence ID" value="ACRNAN_scaffold2812.g12806.t1"/>
    <property type="gene ID" value="ACRNAN_scaffold2812.g12806"/>
</dbReference>
<keyword evidence="2" id="KW-1185">Reference proteome</keyword>
<protein>
    <submittedName>
        <fullName evidence="3">Uncharacterized protein</fullName>
    </submittedName>
</protein>
<dbReference type="AlphaFoldDB" id="A0A914DLB5"/>
<organism evidence="2 3">
    <name type="scientific">Acrobeloides nanus</name>
    <dbReference type="NCBI Taxonomy" id="290746"/>
    <lineage>
        <taxon>Eukaryota</taxon>
        <taxon>Metazoa</taxon>
        <taxon>Ecdysozoa</taxon>
        <taxon>Nematoda</taxon>
        <taxon>Chromadorea</taxon>
        <taxon>Rhabditida</taxon>
        <taxon>Tylenchina</taxon>
        <taxon>Cephalobomorpha</taxon>
        <taxon>Cephaloboidea</taxon>
        <taxon>Cephalobidae</taxon>
        <taxon>Acrobeloides</taxon>
    </lineage>
</organism>
<accession>A0A914DLB5</accession>
<evidence type="ECO:0000256" key="1">
    <source>
        <dbReference type="SAM" id="MobiDB-lite"/>
    </source>
</evidence>
<sequence>MKYIGEDMRRRDLSVLESEKHARARSEDGRRSPMKEEEGGEERMALHFMKLSRSRLSSICACLMMSCAVIRSLDIFFVGYCSSSPSCWNCPVFFRVVTTGRKSDKELNDGI</sequence>
<dbReference type="Proteomes" id="UP000887540">
    <property type="component" value="Unplaced"/>
</dbReference>
<feature type="region of interest" description="Disordered" evidence="1">
    <location>
        <begin position="18"/>
        <end position="41"/>
    </location>
</feature>
<proteinExistence type="predicted"/>
<evidence type="ECO:0000313" key="2">
    <source>
        <dbReference type="Proteomes" id="UP000887540"/>
    </source>
</evidence>